<evidence type="ECO:0000256" key="1">
    <source>
        <dbReference type="ARBA" id="ARBA00004123"/>
    </source>
</evidence>
<feature type="domain" description="Vps72/YL1 C-terminal" evidence="6">
    <location>
        <begin position="141"/>
        <end position="170"/>
    </location>
</feature>
<evidence type="ECO:0000256" key="4">
    <source>
        <dbReference type="ARBA" id="ARBA00023242"/>
    </source>
</evidence>
<dbReference type="SMART" id="SM00993">
    <property type="entry name" value="YL1_C"/>
    <property type="match status" value="1"/>
</dbReference>
<evidence type="ECO:0000256" key="3">
    <source>
        <dbReference type="ARBA" id="ARBA00023163"/>
    </source>
</evidence>
<comment type="caution">
    <text evidence="7">The sequence shown here is derived from an EMBL/GenBank/DDBJ whole genome shotgun (WGS) entry which is preliminary data.</text>
</comment>
<organism evidence="7 8">
    <name type="scientific">Ramazzottius varieornatus</name>
    <name type="common">Water bear</name>
    <name type="synonym">Tardigrade</name>
    <dbReference type="NCBI Taxonomy" id="947166"/>
    <lineage>
        <taxon>Eukaryota</taxon>
        <taxon>Metazoa</taxon>
        <taxon>Ecdysozoa</taxon>
        <taxon>Tardigrada</taxon>
        <taxon>Eutardigrada</taxon>
        <taxon>Parachela</taxon>
        <taxon>Hypsibioidea</taxon>
        <taxon>Ramazzottiidae</taxon>
        <taxon>Ramazzottius</taxon>
    </lineage>
</organism>
<comment type="subcellular location">
    <subcellularLocation>
        <location evidence="1">Nucleus</location>
    </subcellularLocation>
</comment>
<keyword evidence="2" id="KW-0805">Transcription regulation</keyword>
<keyword evidence="8" id="KW-1185">Reference proteome</keyword>
<keyword evidence="3" id="KW-0804">Transcription</keyword>
<dbReference type="STRING" id="947166.A0A1D1VDQ5"/>
<dbReference type="EMBL" id="BDGG01000005">
    <property type="protein sequence ID" value="GAU98925.1"/>
    <property type="molecule type" value="Genomic_DNA"/>
</dbReference>
<evidence type="ECO:0000313" key="7">
    <source>
        <dbReference type="EMBL" id="GAU98925.1"/>
    </source>
</evidence>
<dbReference type="GO" id="GO:0031011">
    <property type="term" value="C:Ino80 complex"/>
    <property type="evidence" value="ECO:0007669"/>
    <property type="project" value="InterPro"/>
</dbReference>
<name>A0A1D1VDQ5_RAMVA</name>
<evidence type="ECO:0000259" key="6">
    <source>
        <dbReference type="SMART" id="SM00993"/>
    </source>
</evidence>
<dbReference type="OrthoDB" id="49520at2759"/>
<dbReference type="InterPro" id="IPR029525">
    <property type="entry name" value="INO80C/Ies6"/>
</dbReference>
<dbReference type="GO" id="GO:0006338">
    <property type="term" value="P:chromatin remodeling"/>
    <property type="evidence" value="ECO:0007669"/>
    <property type="project" value="InterPro"/>
</dbReference>
<dbReference type="PANTHER" id="PTHR31200:SF1">
    <property type="entry name" value="INO80 COMPLEX SUBUNIT C"/>
    <property type="match status" value="1"/>
</dbReference>
<feature type="compositionally biased region" description="Basic residues" evidence="5">
    <location>
        <begin position="18"/>
        <end position="34"/>
    </location>
</feature>
<evidence type="ECO:0000256" key="5">
    <source>
        <dbReference type="SAM" id="MobiDB-lite"/>
    </source>
</evidence>
<dbReference type="Pfam" id="PF08265">
    <property type="entry name" value="YL1_C"/>
    <property type="match status" value="1"/>
</dbReference>
<evidence type="ECO:0000256" key="2">
    <source>
        <dbReference type="ARBA" id="ARBA00023015"/>
    </source>
</evidence>
<reference evidence="7 8" key="1">
    <citation type="journal article" date="2016" name="Nat. Commun.">
        <title>Extremotolerant tardigrade genome and improved radiotolerance of human cultured cells by tardigrade-unique protein.</title>
        <authorList>
            <person name="Hashimoto T."/>
            <person name="Horikawa D.D."/>
            <person name="Saito Y."/>
            <person name="Kuwahara H."/>
            <person name="Kozuka-Hata H."/>
            <person name="Shin-I T."/>
            <person name="Minakuchi Y."/>
            <person name="Ohishi K."/>
            <person name="Motoyama A."/>
            <person name="Aizu T."/>
            <person name="Enomoto A."/>
            <person name="Kondo K."/>
            <person name="Tanaka S."/>
            <person name="Hara Y."/>
            <person name="Koshikawa S."/>
            <person name="Sagara H."/>
            <person name="Miura T."/>
            <person name="Yokobori S."/>
            <person name="Miyagawa K."/>
            <person name="Suzuki Y."/>
            <person name="Kubo T."/>
            <person name="Oyama M."/>
            <person name="Kohara Y."/>
            <person name="Fujiyama A."/>
            <person name="Arakawa K."/>
            <person name="Katayama T."/>
            <person name="Toyoda A."/>
            <person name="Kunieda T."/>
        </authorList>
    </citation>
    <scope>NUCLEOTIDE SEQUENCE [LARGE SCALE GENOMIC DNA]</scope>
    <source>
        <strain evidence="7 8">YOKOZUNA-1</strain>
    </source>
</reference>
<dbReference type="InterPro" id="IPR013272">
    <property type="entry name" value="Vps72/YL1_C"/>
</dbReference>
<accession>A0A1D1VDQ5</accession>
<feature type="region of interest" description="Disordered" evidence="5">
    <location>
        <begin position="1"/>
        <end position="65"/>
    </location>
</feature>
<dbReference type="Proteomes" id="UP000186922">
    <property type="component" value="Unassembled WGS sequence"/>
</dbReference>
<dbReference type="PANTHER" id="PTHR31200">
    <property type="entry name" value="INO80 COMPLEX SUBUNIT C"/>
    <property type="match status" value="1"/>
</dbReference>
<sequence length="192" mass="21781">MADDGIDGEALTLTKTSSTKKKSLPKPKASKRSTRASPAASTEEQPDELADPEGSGMSGDKSKRQKELPKPAIIINMHHPWGFKNQQYLRKRARVAEDERTSQYRPLKHIIGSERAEWKDAPSHPAYWTIKAPPRLKPPKKYSDISGFEAKYTDPETKLHYCDAEEFEIVRSLTRDLVQSYLRLRGYVDIIG</sequence>
<protein>
    <recommendedName>
        <fullName evidence="6">Vps72/YL1 C-terminal domain-containing protein</fullName>
    </recommendedName>
</protein>
<gene>
    <name evidence="7" type="primary">RvY_09999-1</name>
    <name evidence="7" type="synonym">RvY_09999.1</name>
    <name evidence="7" type="ORF">RvY_09999</name>
</gene>
<dbReference type="AlphaFoldDB" id="A0A1D1VDQ5"/>
<proteinExistence type="predicted"/>
<evidence type="ECO:0000313" key="8">
    <source>
        <dbReference type="Proteomes" id="UP000186922"/>
    </source>
</evidence>
<keyword evidence="4" id="KW-0539">Nucleus</keyword>